<dbReference type="SUPFAM" id="SSF52172">
    <property type="entry name" value="CheY-like"/>
    <property type="match status" value="1"/>
</dbReference>
<feature type="signal peptide" evidence="6">
    <location>
        <begin position="1"/>
        <end position="25"/>
    </location>
</feature>
<proteinExistence type="predicted"/>
<reference evidence="10" key="1">
    <citation type="journal article" date="2019" name="Int. J. Syst. Evol. Microbiol.">
        <title>The Global Catalogue of Microorganisms (GCM) 10K type strain sequencing project: providing services to taxonomists for standard genome sequencing and annotation.</title>
        <authorList>
            <consortium name="The Broad Institute Genomics Platform"/>
            <consortium name="The Broad Institute Genome Sequencing Center for Infectious Disease"/>
            <person name="Wu L."/>
            <person name="Ma J."/>
        </authorList>
    </citation>
    <scope>NUCLEOTIDE SEQUENCE [LARGE SCALE GENOMIC DNA]</scope>
    <source>
        <strain evidence="10">NBRC 111980</strain>
    </source>
</reference>
<dbReference type="CDD" id="cd00082">
    <property type="entry name" value="HisKA"/>
    <property type="match status" value="1"/>
</dbReference>
<keyword evidence="9" id="KW-0808">Transferase</keyword>
<dbReference type="InterPro" id="IPR015943">
    <property type="entry name" value="WD40/YVTN_repeat-like_dom_sf"/>
</dbReference>
<dbReference type="PANTHER" id="PTHR43547:SF2">
    <property type="entry name" value="HYBRID SIGNAL TRANSDUCTION HISTIDINE KINASE C"/>
    <property type="match status" value="1"/>
</dbReference>
<organism evidence="9 10">
    <name type="scientific">Dyella acidisoli</name>
    <dbReference type="NCBI Taxonomy" id="1867834"/>
    <lineage>
        <taxon>Bacteria</taxon>
        <taxon>Pseudomonadati</taxon>
        <taxon>Pseudomonadota</taxon>
        <taxon>Gammaproteobacteria</taxon>
        <taxon>Lysobacterales</taxon>
        <taxon>Rhodanobacteraceae</taxon>
        <taxon>Dyella</taxon>
    </lineage>
</organism>
<dbReference type="InterPro" id="IPR003594">
    <property type="entry name" value="HATPase_dom"/>
</dbReference>
<accession>A0ABQ5XRC3</accession>
<dbReference type="Gene3D" id="1.10.287.130">
    <property type="match status" value="1"/>
</dbReference>
<dbReference type="InterPro" id="IPR013783">
    <property type="entry name" value="Ig-like_fold"/>
</dbReference>
<dbReference type="SUPFAM" id="SSF63829">
    <property type="entry name" value="Calcium-dependent phosphotriesterase"/>
    <property type="match status" value="3"/>
</dbReference>
<feature type="modified residue" description="4-aspartylphosphate" evidence="4">
    <location>
        <position position="1104"/>
    </location>
</feature>
<name>A0ABQ5XRC3_9GAMM</name>
<dbReference type="SMART" id="SM00388">
    <property type="entry name" value="HisKA"/>
    <property type="match status" value="1"/>
</dbReference>
<dbReference type="SMART" id="SM00448">
    <property type="entry name" value="REC"/>
    <property type="match status" value="1"/>
</dbReference>
<dbReference type="Pfam" id="PF07494">
    <property type="entry name" value="Reg_prop"/>
    <property type="match status" value="5"/>
</dbReference>
<dbReference type="InterPro" id="IPR011110">
    <property type="entry name" value="Reg_prop"/>
</dbReference>
<dbReference type="InterPro" id="IPR001789">
    <property type="entry name" value="Sig_transdc_resp-reg_receiver"/>
</dbReference>
<evidence type="ECO:0000256" key="1">
    <source>
        <dbReference type="ARBA" id="ARBA00000085"/>
    </source>
</evidence>
<dbReference type="InterPro" id="IPR004358">
    <property type="entry name" value="Sig_transdc_His_kin-like_C"/>
</dbReference>
<gene>
    <name evidence="9" type="ORF">GCM10007901_32520</name>
</gene>
<feature type="chain" id="PRO_5045637739" description="histidine kinase" evidence="6">
    <location>
        <begin position="26"/>
        <end position="1179"/>
    </location>
</feature>
<dbReference type="InterPro" id="IPR036890">
    <property type="entry name" value="HATPase_C_sf"/>
</dbReference>
<feature type="domain" description="Response regulatory" evidence="8">
    <location>
        <begin position="1055"/>
        <end position="1171"/>
    </location>
</feature>
<evidence type="ECO:0000259" key="8">
    <source>
        <dbReference type="PROSITE" id="PS50110"/>
    </source>
</evidence>
<dbReference type="EMBL" id="BSOB01000038">
    <property type="protein sequence ID" value="GLQ94301.1"/>
    <property type="molecule type" value="Genomic_DNA"/>
</dbReference>
<dbReference type="Pfam" id="PF07495">
    <property type="entry name" value="Y_Y_Y"/>
    <property type="match status" value="1"/>
</dbReference>
<evidence type="ECO:0000313" key="10">
    <source>
        <dbReference type="Proteomes" id="UP001156670"/>
    </source>
</evidence>
<comment type="catalytic activity">
    <reaction evidence="1">
        <text>ATP + protein L-histidine = ADP + protein N-phospho-L-histidine.</text>
        <dbReference type="EC" id="2.7.13.3"/>
    </reaction>
</comment>
<dbReference type="SMART" id="SM00387">
    <property type="entry name" value="HATPase_c"/>
    <property type="match status" value="1"/>
</dbReference>
<evidence type="ECO:0000256" key="2">
    <source>
        <dbReference type="ARBA" id="ARBA00012438"/>
    </source>
</evidence>
<dbReference type="Pfam" id="PF00512">
    <property type="entry name" value="HisKA"/>
    <property type="match status" value="1"/>
</dbReference>
<dbReference type="Pfam" id="PF00072">
    <property type="entry name" value="Response_reg"/>
    <property type="match status" value="1"/>
</dbReference>
<dbReference type="CDD" id="cd17546">
    <property type="entry name" value="REC_hyHK_CKI1_RcsC-like"/>
    <property type="match status" value="1"/>
</dbReference>
<dbReference type="CDD" id="cd16922">
    <property type="entry name" value="HATPase_EvgS-ArcB-TorS-like"/>
    <property type="match status" value="1"/>
</dbReference>
<evidence type="ECO:0000256" key="3">
    <source>
        <dbReference type="ARBA" id="ARBA00022553"/>
    </source>
</evidence>
<keyword evidence="9" id="KW-0418">Kinase</keyword>
<dbReference type="InterPro" id="IPR003661">
    <property type="entry name" value="HisK_dim/P_dom"/>
</dbReference>
<keyword evidence="6" id="KW-0732">Signal</keyword>
<sequence length="1179" mass="128370">MLTLMLAALLSGGAPFISNSTTTPAATVPPAPTPQFRRFGTADGLPDPTISALLQDREGYVWIATGSALTRYDGVEFKTWSQRAGDAYAAPSDRVRALLVDSQGRLWSGGEDGLARYDAKRDGFLHWRHDDKAPGSLDENQINALAEDRDGTLWVGLSDGGLDHLLSEDRFAHTRHDPANPRSLANDEIHALLPESDGRLWVGTGAGVDLRERDGSFRHVHFVNEDGQALDSPQVFTLVRDGNALLIGTVRGLFRLDNDDVARRVLLEGVSPGLIASIAPDGNGRLWLGTNNGLLLRDRDGRAHRYGADPLLPHALPGQVVLRLLRDREGGLWLGTDNGLAYLSPDWNDFTRSTHRPDDPASLSAGAFTAIAAATDGTLWIGNQDGVIDKLDPATQAVEPAVIRLPGTHHEIYDMAADARGRLWINASNGSFRYSQGHLESIVVPAQPYNVALDESGTAYMNLVPSGVCATPADGTHCEPLAFADPELAAASNNDMRWHDHALWIATDKGIARWESGQRVRYVQGVERRFVRALDFHGDELWVADNDSLSVYRCQGDRATRVARYPLNDQRTINSVMSLRVDGTGRAWLFTRGGLWLYDPASSNLRGFGVQNGLVDTYFGSNAIARLPDGWLYAPSKDGIVGFQPEAIQSHHRQPDVRLSALSVRGHNGVREWPSASGPVALAWNDRDFTVVARAMSFIAPARNVYRFHLDGLDGSWIDTGARGDRTFTQLPGGDFILHVQAAGPDGSWGELATPLRLHVDYPPWLRWWAWMAYALLLIALFVALLHAMRRRQMQRHRMELITQEHQLARAASEAKTEFLAQLGHEIRTPMTGVLGMAELLLSRPLDDTERRYAQTIRNSGEVLLTLVNDALDLARIESGRLQLVQAPFDPRALLDDVAELQRAKALAKGLALHMDIAEDTPAQVLGDAVRIRQILLNLSGNAVKFTERGQVRLILTSDAEGLRFTISDTGPGIAPADQAKLFQRYQQLDSPQRDSGSGLGLAICRELATLMGGSIALESAPGSGSKFHVLLPLQAIAAPAEHPTATSKAGPYWHLLLLEDDPVVAAVIEGLLEVQGHTVEHATTALRALEALEHARFDAALVDLDLPGLDGLQWAALVRSRQDGDALPMIAITARAGGDEESRAYAAGMDGFLRKPVHGRQLAGALAAVLMRAPVAVD</sequence>
<dbReference type="EC" id="2.7.13.3" evidence="2"/>
<dbReference type="RefSeq" id="WP_284322002.1">
    <property type="nucleotide sequence ID" value="NZ_BSOB01000038.1"/>
</dbReference>
<evidence type="ECO:0000313" key="9">
    <source>
        <dbReference type="EMBL" id="GLQ94301.1"/>
    </source>
</evidence>
<dbReference type="Gene3D" id="3.40.50.2300">
    <property type="match status" value="1"/>
</dbReference>
<dbReference type="InterPro" id="IPR011123">
    <property type="entry name" value="Y_Y_Y"/>
</dbReference>
<evidence type="ECO:0000256" key="5">
    <source>
        <dbReference type="SAM" id="Phobius"/>
    </source>
</evidence>
<dbReference type="PROSITE" id="PS50110">
    <property type="entry name" value="RESPONSE_REGULATORY"/>
    <property type="match status" value="1"/>
</dbReference>
<dbReference type="SUPFAM" id="SSF47384">
    <property type="entry name" value="Homodimeric domain of signal transducing histidine kinase"/>
    <property type="match status" value="1"/>
</dbReference>
<feature type="domain" description="Histidine kinase" evidence="7">
    <location>
        <begin position="822"/>
        <end position="1036"/>
    </location>
</feature>
<dbReference type="PROSITE" id="PS50109">
    <property type="entry name" value="HIS_KIN"/>
    <property type="match status" value="1"/>
</dbReference>
<keyword evidence="5" id="KW-0812">Transmembrane</keyword>
<keyword evidence="5" id="KW-0472">Membrane</keyword>
<dbReference type="SUPFAM" id="SSF55874">
    <property type="entry name" value="ATPase domain of HSP90 chaperone/DNA topoisomerase II/histidine kinase"/>
    <property type="match status" value="1"/>
</dbReference>
<dbReference type="PANTHER" id="PTHR43547">
    <property type="entry name" value="TWO-COMPONENT HISTIDINE KINASE"/>
    <property type="match status" value="1"/>
</dbReference>
<evidence type="ECO:0000256" key="4">
    <source>
        <dbReference type="PROSITE-ProRule" id="PRU00169"/>
    </source>
</evidence>
<keyword evidence="3 4" id="KW-0597">Phosphoprotein</keyword>
<evidence type="ECO:0000256" key="6">
    <source>
        <dbReference type="SAM" id="SignalP"/>
    </source>
</evidence>
<comment type="caution">
    <text evidence="9">The sequence shown here is derived from an EMBL/GenBank/DDBJ whole genome shotgun (WGS) entry which is preliminary data.</text>
</comment>
<keyword evidence="5" id="KW-1133">Transmembrane helix</keyword>
<dbReference type="InterPro" id="IPR005467">
    <property type="entry name" value="His_kinase_dom"/>
</dbReference>
<dbReference type="InterPro" id="IPR011006">
    <property type="entry name" value="CheY-like_superfamily"/>
</dbReference>
<dbReference type="Gene3D" id="3.30.565.10">
    <property type="entry name" value="Histidine kinase-like ATPase, C-terminal domain"/>
    <property type="match status" value="1"/>
</dbReference>
<dbReference type="Proteomes" id="UP001156670">
    <property type="component" value="Unassembled WGS sequence"/>
</dbReference>
<dbReference type="GO" id="GO:0016301">
    <property type="term" value="F:kinase activity"/>
    <property type="evidence" value="ECO:0007669"/>
    <property type="project" value="UniProtKB-KW"/>
</dbReference>
<dbReference type="Gene3D" id="2.130.10.10">
    <property type="entry name" value="YVTN repeat-like/Quinoprotein amine dehydrogenase"/>
    <property type="match status" value="4"/>
</dbReference>
<dbReference type="Pfam" id="PF02518">
    <property type="entry name" value="HATPase_c"/>
    <property type="match status" value="1"/>
</dbReference>
<dbReference type="PRINTS" id="PR00344">
    <property type="entry name" value="BCTRLSENSOR"/>
</dbReference>
<dbReference type="Gene3D" id="2.60.40.10">
    <property type="entry name" value="Immunoglobulins"/>
    <property type="match status" value="1"/>
</dbReference>
<feature type="transmembrane region" description="Helical" evidence="5">
    <location>
        <begin position="768"/>
        <end position="789"/>
    </location>
</feature>
<evidence type="ECO:0000259" key="7">
    <source>
        <dbReference type="PROSITE" id="PS50109"/>
    </source>
</evidence>
<dbReference type="InterPro" id="IPR036097">
    <property type="entry name" value="HisK_dim/P_sf"/>
</dbReference>
<protein>
    <recommendedName>
        <fullName evidence="2">histidine kinase</fullName>
        <ecNumber evidence="2">2.7.13.3</ecNumber>
    </recommendedName>
</protein>
<keyword evidence="10" id="KW-1185">Reference proteome</keyword>